<dbReference type="InterPro" id="IPR000073">
    <property type="entry name" value="AB_hydrolase_1"/>
</dbReference>
<organism evidence="2 3">
    <name type="scientific">Parasphingorhabdus cellanae</name>
    <dbReference type="NCBI Taxonomy" id="2806553"/>
    <lineage>
        <taxon>Bacteria</taxon>
        <taxon>Pseudomonadati</taxon>
        <taxon>Pseudomonadota</taxon>
        <taxon>Alphaproteobacteria</taxon>
        <taxon>Sphingomonadales</taxon>
        <taxon>Sphingomonadaceae</taxon>
        <taxon>Parasphingorhabdus</taxon>
    </lineage>
</organism>
<dbReference type="Proteomes" id="UP000663923">
    <property type="component" value="Chromosome"/>
</dbReference>
<dbReference type="Pfam" id="PF12697">
    <property type="entry name" value="Abhydrolase_6"/>
    <property type="match status" value="1"/>
</dbReference>
<dbReference type="InterPro" id="IPR050266">
    <property type="entry name" value="AB_hydrolase_sf"/>
</dbReference>
<dbReference type="RefSeq" id="WP_207989785.1">
    <property type="nucleotide sequence ID" value="NZ_CP071794.1"/>
</dbReference>
<gene>
    <name evidence="2" type="ORF">J4G78_07565</name>
</gene>
<feature type="domain" description="AB hydrolase-1" evidence="1">
    <location>
        <begin position="47"/>
        <end position="286"/>
    </location>
</feature>
<dbReference type="PANTHER" id="PTHR43798:SF33">
    <property type="entry name" value="HYDROLASE, PUTATIVE (AFU_ORTHOLOGUE AFUA_2G14860)-RELATED"/>
    <property type="match status" value="1"/>
</dbReference>
<proteinExistence type="predicted"/>
<dbReference type="InterPro" id="IPR017497">
    <property type="entry name" value="BchO"/>
</dbReference>
<keyword evidence="2" id="KW-0378">Hydrolase</keyword>
<dbReference type="SUPFAM" id="SSF53474">
    <property type="entry name" value="alpha/beta-Hydrolases"/>
    <property type="match status" value="1"/>
</dbReference>
<dbReference type="PRINTS" id="PR00111">
    <property type="entry name" value="ABHYDROLASE"/>
</dbReference>
<evidence type="ECO:0000313" key="2">
    <source>
        <dbReference type="EMBL" id="QTD57373.1"/>
    </source>
</evidence>
<sequence>MSRRYPEWERDGIDWPNHGASQFVKADGYDWHVQMMEPKSKNPPTCLLIHGTGAATHSWRDMMPILAKRFRVIAIDLPGHGFTRPNPRRRASLSGMAGSIALLLEELETIPDLIVGHSAGTAIGLQLMLDNSWKNPLVGFTPALKPFPGLAAKIFPQLARMLFTNPFISLIFARIARGPGQTEKFLQRSTGSKIDRSGVEYYKRLFSRSGHCDGAIRMMANWRLESLQSRLGDVAGPVLLLHGQKDSAIPKSAVTGSAALIPGCEVQEIPNLGHLAHEENPELAAEIIETFAKKHRRR</sequence>
<dbReference type="PANTHER" id="PTHR43798">
    <property type="entry name" value="MONOACYLGLYCEROL LIPASE"/>
    <property type="match status" value="1"/>
</dbReference>
<dbReference type="Gene3D" id="3.40.50.1820">
    <property type="entry name" value="alpha/beta hydrolase"/>
    <property type="match status" value="1"/>
</dbReference>
<accession>A0ABX7TAU1</accession>
<evidence type="ECO:0000259" key="1">
    <source>
        <dbReference type="Pfam" id="PF12697"/>
    </source>
</evidence>
<dbReference type="GO" id="GO:0016787">
    <property type="term" value="F:hydrolase activity"/>
    <property type="evidence" value="ECO:0007669"/>
    <property type="project" value="UniProtKB-KW"/>
</dbReference>
<protein>
    <submittedName>
        <fullName evidence="2">Alpha/beta fold hydrolase</fullName>
    </submittedName>
</protein>
<reference evidence="2 3" key="1">
    <citation type="submission" date="2021-03" db="EMBL/GenBank/DDBJ databases">
        <title>Complete genome of Parasphingorhabdus_sp.JHSY0214.</title>
        <authorList>
            <person name="Yoo J.H."/>
            <person name="Bae J.W."/>
        </authorList>
    </citation>
    <scope>NUCLEOTIDE SEQUENCE [LARGE SCALE GENOMIC DNA]</scope>
    <source>
        <strain evidence="2 3">JHSY0214</strain>
    </source>
</reference>
<dbReference type="NCBIfam" id="TIGR03056">
    <property type="entry name" value="bchO_mg_che_rel"/>
    <property type="match status" value="1"/>
</dbReference>
<keyword evidence="3" id="KW-1185">Reference proteome</keyword>
<name>A0ABX7TAU1_9SPHN</name>
<dbReference type="InterPro" id="IPR029058">
    <property type="entry name" value="AB_hydrolase_fold"/>
</dbReference>
<dbReference type="EMBL" id="CP071794">
    <property type="protein sequence ID" value="QTD57373.1"/>
    <property type="molecule type" value="Genomic_DNA"/>
</dbReference>
<evidence type="ECO:0000313" key="3">
    <source>
        <dbReference type="Proteomes" id="UP000663923"/>
    </source>
</evidence>